<feature type="compositionally biased region" description="Polar residues" evidence="1">
    <location>
        <begin position="50"/>
        <end position="60"/>
    </location>
</feature>
<reference evidence="2 3" key="1">
    <citation type="submission" date="2023-02" db="EMBL/GenBank/DDBJ databases">
        <title>LHISI_Scaffold_Assembly.</title>
        <authorList>
            <person name="Stuart O.P."/>
            <person name="Cleave R."/>
            <person name="Magrath M.J.L."/>
            <person name="Mikheyev A.S."/>
        </authorList>
    </citation>
    <scope>NUCLEOTIDE SEQUENCE [LARGE SCALE GENOMIC DNA]</scope>
    <source>
        <strain evidence="2">Daus_M_001</strain>
        <tissue evidence="2">Leg muscle</tissue>
    </source>
</reference>
<accession>A0ABQ9G5H2</accession>
<feature type="region of interest" description="Disordered" evidence="1">
    <location>
        <begin position="1"/>
        <end position="60"/>
    </location>
</feature>
<evidence type="ECO:0000256" key="1">
    <source>
        <dbReference type="SAM" id="MobiDB-lite"/>
    </source>
</evidence>
<name>A0ABQ9G5H2_9NEOP</name>
<feature type="compositionally biased region" description="Polar residues" evidence="1">
    <location>
        <begin position="12"/>
        <end position="21"/>
    </location>
</feature>
<evidence type="ECO:0000313" key="2">
    <source>
        <dbReference type="EMBL" id="KAJ8866623.1"/>
    </source>
</evidence>
<dbReference type="EMBL" id="JARBHB010000016">
    <property type="protein sequence ID" value="KAJ8866623.1"/>
    <property type="molecule type" value="Genomic_DNA"/>
</dbReference>
<proteinExistence type="predicted"/>
<comment type="caution">
    <text evidence="2">The sequence shown here is derived from an EMBL/GenBank/DDBJ whole genome shotgun (WGS) entry which is preliminary data.</text>
</comment>
<organism evidence="2 3">
    <name type="scientific">Dryococelus australis</name>
    <dbReference type="NCBI Taxonomy" id="614101"/>
    <lineage>
        <taxon>Eukaryota</taxon>
        <taxon>Metazoa</taxon>
        <taxon>Ecdysozoa</taxon>
        <taxon>Arthropoda</taxon>
        <taxon>Hexapoda</taxon>
        <taxon>Insecta</taxon>
        <taxon>Pterygota</taxon>
        <taxon>Neoptera</taxon>
        <taxon>Polyneoptera</taxon>
        <taxon>Phasmatodea</taxon>
        <taxon>Verophasmatodea</taxon>
        <taxon>Anareolatae</taxon>
        <taxon>Phasmatidae</taxon>
        <taxon>Eurycanthinae</taxon>
        <taxon>Dryococelus</taxon>
    </lineage>
</organism>
<keyword evidence="3" id="KW-1185">Reference proteome</keyword>
<sequence length="279" mass="31767">MESIKKKPLPCQQEQRQSHQCGSVLRLQPQHPQNPLPTQGGRRSSPRLFKTSTTSSPRFTHTSCSSNVLYHFYNKPQALLKKIQIIIQALCDALTIIVTPTLPVLQLADALEEATWANNPHPPILHVLLLTSTLKNFLQLFLNQLHYNNDPPFSAPEATNYWSVRVLAALKQKDCWEAVESGYDETDIKKLSFGKRRENDKVLSLLTLVVSDTYLDDIGRYELASGTWEILEGIHTNYGLLHMNRILKEMMNTTRTDDVTMQECMSKIQNLNRKLIKGA</sequence>
<evidence type="ECO:0000313" key="3">
    <source>
        <dbReference type="Proteomes" id="UP001159363"/>
    </source>
</evidence>
<dbReference type="Proteomes" id="UP001159363">
    <property type="component" value="Chromosome 15"/>
</dbReference>
<protein>
    <submittedName>
        <fullName evidence="2">Uncharacterized protein</fullName>
    </submittedName>
</protein>
<dbReference type="Pfam" id="PF14223">
    <property type="entry name" value="Retrotran_gag_2"/>
    <property type="match status" value="1"/>
</dbReference>
<gene>
    <name evidence="2" type="ORF">PR048_032483</name>
</gene>